<comment type="subcellular location">
    <subcellularLocation>
        <location evidence="1">Nucleus</location>
    </subcellularLocation>
</comment>
<evidence type="ECO:0000313" key="11">
    <source>
        <dbReference type="EMBL" id="CAF4554519.1"/>
    </source>
</evidence>
<keyword evidence="7" id="KW-0804">Transcription</keyword>
<evidence type="ECO:0000313" key="12">
    <source>
        <dbReference type="Proteomes" id="UP000663829"/>
    </source>
</evidence>
<evidence type="ECO:0000256" key="8">
    <source>
        <dbReference type="ARBA" id="ARBA00023242"/>
    </source>
</evidence>
<keyword evidence="4" id="KW-0863">Zinc-finger</keyword>
<dbReference type="Proteomes" id="UP000681722">
    <property type="component" value="Unassembled WGS sequence"/>
</dbReference>
<evidence type="ECO:0000256" key="4">
    <source>
        <dbReference type="ARBA" id="ARBA00022771"/>
    </source>
</evidence>
<feature type="non-terminal residue" evidence="10">
    <location>
        <position position="1"/>
    </location>
</feature>
<dbReference type="GO" id="GO:0045944">
    <property type="term" value="P:positive regulation of transcription by RNA polymerase II"/>
    <property type="evidence" value="ECO:0007669"/>
    <property type="project" value="TreeGrafter"/>
</dbReference>
<dbReference type="EMBL" id="CAJOBC010116598">
    <property type="protein sequence ID" value="CAF4554519.1"/>
    <property type="molecule type" value="Genomic_DNA"/>
</dbReference>
<feature type="region of interest" description="Disordered" evidence="9">
    <location>
        <begin position="35"/>
        <end position="74"/>
    </location>
</feature>
<keyword evidence="5" id="KW-0862">Zinc</keyword>
<evidence type="ECO:0000256" key="7">
    <source>
        <dbReference type="ARBA" id="ARBA00023163"/>
    </source>
</evidence>
<organism evidence="10 12">
    <name type="scientific">Didymodactylos carnosus</name>
    <dbReference type="NCBI Taxonomy" id="1234261"/>
    <lineage>
        <taxon>Eukaryota</taxon>
        <taxon>Metazoa</taxon>
        <taxon>Spiralia</taxon>
        <taxon>Gnathifera</taxon>
        <taxon>Rotifera</taxon>
        <taxon>Eurotatoria</taxon>
        <taxon>Bdelloidea</taxon>
        <taxon>Philodinida</taxon>
        <taxon>Philodinidae</taxon>
        <taxon>Didymodactylos</taxon>
    </lineage>
</organism>
<evidence type="ECO:0000256" key="6">
    <source>
        <dbReference type="ARBA" id="ARBA00023015"/>
    </source>
</evidence>
<keyword evidence="2" id="KW-0479">Metal-binding</keyword>
<feature type="non-terminal residue" evidence="10">
    <location>
        <position position="140"/>
    </location>
</feature>
<evidence type="ECO:0000256" key="2">
    <source>
        <dbReference type="ARBA" id="ARBA00022723"/>
    </source>
</evidence>
<feature type="compositionally biased region" description="Low complexity" evidence="9">
    <location>
        <begin position="11"/>
        <end position="22"/>
    </location>
</feature>
<dbReference type="EMBL" id="CAJNOQ010047595">
    <property type="protein sequence ID" value="CAF1641740.1"/>
    <property type="molecule type" value="Genomic_DNA"/>
</dbReference>
<evidence type="ECO:0000256" key="1">
    <source>
        <dbReference type="ARBA" id="ARBA00004123"/>
    </source>
</evidence>
<sequence>FQDHHGHPHHLLQQQQQPQLSQNWLQAPQQMIRAPSMCAVEQPHHQHQPQTVPSSSSSEQNLLERTQEDELLGQSATMSNVLYCNMNHPDLRQQFPDFNERFKQIKKIWRKVPSEAKQQYTQQARVNRTKKRARISGGKT</sequence>
<dbReference type="Proteomes" id="UP000663829">
    <property type="component" value="Unassembled WGS sequence"/>
</dbReference>
<proteinExistence type="predicted"/>
<feature type="compositionally biased region" description="Low complexity" evidence="9">
    <location>
        <begin position="48"/>
        <end position="60"/>
    </location>
</feature>
<name>A0A816DXT9_9BILA</name>
<feature type="region of interest" description="Disordered" evidence="9">
    <location>
        <begin position="115"/>
        <end position="140"/>
    </location>
</feature>
<feature type="compositionally biased region" description="Polar residues" evidence="9">
    <location>
        <begin position="116"/>
        <end position="126"/>
    </location>
</feature>
<accession>A0A816DXT9</accession>
<feature type="compositionally biased region" description="Basic residues" evidence="9">
    <location>
        <begin position="1"/>
        <end position="10"/>
    </location>
</feature>
<protein>
    <submittedName>
        <fullName evidence="10">Uncharacterized protein</fullName>
    </submittedName>
</protein>
<keyword evidence="8" id="KW-0539">Nucleus</keyword>
<evidence type="ECO:0000313" key="10">
    <source>
        <dbReference type="EMBL" id="CAF1641740.1"/>
    </source>
</evidence>
<keyword evidence="6" id="KW-0805">Transcription regulation</keyword>
<dbReference type="AlphaFoldDB" id="A0A816DXT9"/>
<dbReference type="GO" id="GO:0042800">
    <property type="term" value="F:histone H3K4 methyltransferase activity"/>
    <property type="evidence" value="ECO:0007669"/>
    <property type="project" value="TreeGrafter"/>
</dbReference>
<keyword evidence="3" id="KW-0677">Repeat</keyword>
<comment type="caution">
    <text evidence="10">The sequence shown here is derived from an EMBL/GenBank/DDBJ whole genome shotgun (WGS) entry which is preliminary data.</text>
</comment>
<reference evidence="10" key="1">
    <citation type="submission" date="2021-02" db="EMBL/GenBank/DDBJ databases">
        <authorList>
            <person name="Nowell W R."/>
        </authorList>
    </citation>
    <scope>NUCLEOTIDE SEQUENCE</scope>
</reference>
<dbReference type="SUPFAM" id="SSF47095">
    <property type="entry name" value="HMG-box"/>
    <property type="match status" value="1"/>
</dbReference>
<dbReference type="Gene3D" id="1.10.30.10">
    <property type="entry name" value="High mobility group box domain"/>
    <property type="match status" value="1"/>
</dbReference>
<gene>
    <name evidence="10" type="ORF">GPM918_LOCUS44980</name>
    <name evidence="11" type="ORF">SRO942_LOCUS47131</name>
</gene>
<dbReference type="GO" id="GO:0003713">
    <property type="term" value="F:transcription coactivator activity"/>
    <property type="evidence" value="ECO:0007669"/>
    <property type="project" value="TreeGrafter"/>
</dbReference>
<evidence type="ECO:0000256" key="9">
    <source>
        <dbReference type="SAM" id="MobiDB-lite"/>
    </source>
</evidence>
<evidence type="ECO:0000256" key="5">
    <source>
        <dbReference type="ARBA" id="ARBA00022833"/>
    </source>
</evidence>
<feature type="region of interest" description="Disordered" evidence="9">
    <location>
        <begin position="1"/>
        <end position="22"/>
    </location>
</feature>
<evidence type="ECO:0000256" key="3">
    <source>
        <dbReference type="ARBA" id="ARBA00022737"/>
    </source>
</evidence>
<dbReference type="GO" id="GO:0008270">
    <property type="term" value="F:zinc ion binding"/>
    <property type="evidence" value="ECO:0007669"/>
    <property type="project" value="UniProtKB-KW"/>
</dbReference>
<dbReference type="PANTHER" id="PTHR45888:SF6">
    <property type="entry name" value="HL01030P-RELATED"/>
    <property type="match status" value="1"/>
</dbReference>
<dbReference type="PANTHER" id="PTHR45888">
    <property type="entry name" value="HL01030P-RELATED"/>
    <property type="match status" value="1"/>
</dbReference>
<dbReference type="GO" id="GO:0044666">
    <property type="term" value="C:MLL3/4 complex"/>
    <property type="evidence" value="ECO:0007669"/>
    <property type="project" value="TreeGrafter"/>
</dbReference>
<dbReference type="OrthoDB" id="308383at2759"/>
<dbReference type="InterPro" id="IPR036910">
    <property type="entry name" value="HMG_box_dom_sf"/>
</dbReference>
<keyword evidence="12" id="KW-1185">Reference proteome</keyword>